<name>A0AA88ZRL5_CLONO</name>
<dbReference type="AlphaFoldDB" id="A0AA88ZRL5"/>
<dbReference type="Pfam" id="PF14559">
    <property type="entry name" value="TPR_19"/>
    <property type="match status" value="1"/>
</dbReference>
<evidence type="ECO:0000256" key="2">
    <source>
        <dbReference type="SAM" id="SignalP"/>
    </source>
</evidence>
<protein>
    <recommendedName>
        <fullName evidence="3">Bacterial Ig-like domain-containing protein</fullName>
    </recommendedName>
</protein>
<dbReference type="InterPro" id="IPR011081">
    <property type="entry name" value="Big_4"/>
</dbReference>
<keyword evidence="1" id="KW-0802">TPR repeat</keyword>
<feature type="signal peptide" evidence="2">
    <location>
        <begin position="1"/>
        <end position="23"/>
    </location>
</feature>
<comment type="caution">
    <text evidence="4">The sequence shown here is derived from an EMBL/GenBank/DDBJ whole genome shotgun (WGS) entry which is preliminary data.</text>
</comment>
<dbReference type="Gene3D" id="1.25.40.10">
    <property type="entry name" value="Tetratricopeptide repeat domain"/>
    <property type="match status" value="1"/>
</dbReference>
<sequence>MKRKNIISLIVIFMIILSFSGCASESKGNVVTSDVKKEEKLKDDKINSYIEEGSKLLGEKKFDEAKSAFQKAISEDKSNKDTYIKIKDKYMENQRMDDAYQIINLGVKNNVDTENMKKISSDIKSKFEVPIIEQKAYEYGKYSLPSSVKMKINNEEKQVNVVWNNPKVDTTKVKVKKYTGKVQGYDREVQLNLNILPVKTVKKTVYAMGTYIKNNRRYLKTREVEFFRDTDEDIDIAERMAIQDGNYDCLIDGMVEDDYYIRDLNKPMKVYEMAPNADISVCEYMVNSSGSAGQKKINYEKFSKVNNIQDRQILSYIYLKNGVIVKYEQQFVP</sequence>
<dbReference type="PROSITE" id="PS50005">
    <property type="entry name" value="TPR"/>
    <property type="match status" value="1"/>
</dbReference>
<feature type="repeat" description="TPR" evidence="1">
    <location>
        <begin position="46"/>
        <end position="79"/>
    </location>
</feature>
<dbReference type="RefSeq" id="WP_039248805.1">
    <property type="nucleotide sequence ID" value="NZ_JDRX01000003.1"/>
</dbReference>
<evidence type="ECO:0000313" key="4">
    <source>
        <dbReference type="EMBL" id="KGN03146.1"/>
    </source>
</evidence>
<dbReference type="InterPro" id="IPR011990">
    <property type="entry name" value="TPR-like_helical_dom_sf"/>
</dbReference>
<dbReference type="Pfam" id="PF07532">
    <property type="entry name" value="Big_4"/>
    <property type="match status" value="1"/>
</dbReference>
<dbReference type="EMBL" id="JDRX01000003">
    <property type="protein sequence ID" value="KGN03146.1"/>
    <property type="molecule type" value="Genomic_DNA"/>
</dbReference>
<gene>
    <name evidence="4" type="ORF">Z969_02390</name>
</gene>
<accession>A0AA88ZRL5</accession>
<reference evidence="4 5" key="1">
    <citation type="submission" date="2014-01" db="EMBL/GenBank/DDBJ databases">
        <title>Plasmidome dynamics in the species complex Clostridium novyi sensu lato converts strains of independent lineages into distinctly different pathogens.</title>
        <authorList>
            <person name="Skarin H."/>
            <person name="Segerman B."/>
        </authorList>
    </citation>
    <scope>NUCLEOTIDE SEQUENCE [LARGE SCALE GENOMIC DNA]</scope>
    <source>
        <strain evidence="4 5">4570</strain>
    </source>
</reference>
<evidence type="ECO:0000256" key="1">
    <source>
        <dbReference type="PROSITE-ProRule" id="PRU00339"/>
    </source>
</evidence>
<proteinExistence type="predicted"/>
<organism evidence="4 5">
    <name type="scientific">Clostridium novyi A str. 4570</name>
    <dbReference type="NCBI Taxonomy" id="1444290"/>
    <lineage>
        <taxon>Bacteria</taxon>
        <taxon>Bacillati</taxon>
        <taxon>Bacillota</taxon>
        <taxon>Clostridia</taxon>
        <taxon>Eubacteriales</taxon>
        <taxon>Clostridiaceae</taxon>
        <taxon>Clostridium</taxon>
    </lineage>
</organism>
<feature type="domain" description="Bacterial Ig-like" evidence="3">
    <location>
        <begin position="134"/>
        <end position="185"/>
    </location>
</feature>
<keyword evidence="2" id="KW-0732">Signal</keyword>
<dbReference type="Proteomes" id="UP000030016">
    <property type="component" value="Unassembled WGS sequence"/>
</dbReference>
<evidence type="ECO:0000259" key="3">
    <source>
        <dbReference type="Pfam" id="PF07532"/>
    </source>
</evidence>
<dbReference type="InterPro" id="IPR019734">
    <property type="entry name" value="TPR_rpt"/>
</dbReference>
<dbReference type="SUPFAM" id="SSF48452">
    <property type="entry name" value="TPR-like"/>
    <property type="match status" value="1"/>
</dbReference>
<feature type="chain" id="PRO_5041696748" description="Bacterial Ig-like domain-containing protein" evidence="2">
    <location>
        <begin position="24"/>
        <end position="333"/>
    </location>
</feature>
<dbReference type="PROSITE" id="PS51257">
    <property type="entry name" value="PROKAR_LIPOPROTEIN"/>
    <property type="match status" value="1"/>
</dbReference>
<evidence type="ECO:0000313" key="5">
    <source>
        <dbReference type="Proteomes" id="UP000030016"/>
    </source>
</evidence>